<dbReference type="PANTHER" id="PTHR11579:SF0">
    <property type="entry name" value="PROTEIN-L-ISOASPARTATE(D-ASPARTATE) O-METHYLTRANSFERASE"/>
    <property type="match status" value="1"/>
</dbReference>
<protein>
    <recommendedName>
        <fullName evidence="9">Protein-L-isoaspartate O-methyltransferase</fullName>
        <ecNumber evidence="9">2.1.1.77</ecNumber>
    </recommendedName>
    <alternativeName>
        <fullName evidence="9">L-isoaspartyl protein carboxyl methyltransferase</fullName>
    </alternativeName>
    <alternativeName>
        <fullName evidence="9">Protein L-isoaspartyl methyltransferase</fullName>
    </alternativeName>
    <alternativeName>
        <fullName evidence="9">Protein-beta-aspartate methyltransferase</fullName>
        <shortName evidence="9">PIMT</shortName>
    </alternativeName>
</protein>
<dbReference type="NCBIfam" id="NF001453">
    <property type="entry name" value="PRK00312.1"/>
    <property type="match status" value="1"/>
</dbReference>
<organism evidence="10 11">
    <name type="scientific">Candidatus Iainarchaeum sp</name>
    <dbReference type="NCBI Taxonomy" id="3101447"/>
    <lineage>
        <taxon>Archaea</taxon>
        <taxon>Candidatus Iainarchaeota</taxon>
        <taxon>Candidatus Iainarchaeia</taxon>
        <taxon>Candidatus Iainarchaeales</taxon>
        <taxon>Candidatus Iainarchaeaceae</taxon>
        <taxon>Candidatus Iainarchaeum</taxon>
    </lineage>
</organism>
<dbReference type="EC" id="2.1.1.77" evidence="9"/>
<dbReference type="AlphaFoldDB" id="A0A939C7L1"/>
<evidence type="ECO:0000256" key="8">
    <source>
        <dbReference type="ARBA" id="ARBA00029295"/>
    </source>
</evidence>
<evidence type="ECO:0000256" key="3">
    <source>
        <dbReference type="ARBA" id="ARBA00022490"/>
    </source>
</evidence>
<evidence type="ECO:0000256" key="4">
    <source>
        <dbReference type="ARBA" id="ARBA00022603"/>
    </source>
</evidence>
<dbReference type="EMBL" id="JAFGDB010000084">
    <property type="protein sequence ID" value="MBN2067774.1"/>
    <property type="molecule type" value="Genomic_DNA"/>
</dbReference>
<reference evidence="10" key="1">
    <citation type="submission" date="2021-01" db="EMBL/GenBank/DDBJ databases">
        <title>Active Sulfur Cycling in an Early Earth Analoge.</title>
        <authorList>
            <person name="Hahn C.R."/>
            <person name="Youssef N.H."/>
            <person name="Elshahed M."/>
        </authorList>
    </citation>
    <scope>NUCLEOTIDE SEQUENCE</scope>
    <source>
        <strain evidence="10">Zod_Metabat.1151</strain>
    </source>
</reference>
<dbReference type="GO" id="GO:0004719">
    <property type="term" value="F:protein-L-isoaspartate (D-aspartate) O-methyltransferase activity"/>
    <property type="evidence" value="ECO:0007669"/>
    <property type="project" value="UniProtKB-UniRule"/>
</dbReference>
<evidence type="ECO:0000256" key="2">
    <source>
        <dbReference type="ARBA" id="ARBA00005369"/>
    </source>
</evidence>
<comment type="caution">
    <text evidence="10">The sequence shown here is derived from an EMBL/GenBank/DDBJ whole genome shotgun (WGS) entry which is preliminary data.</text>
</comment>
<evidence type="ECO:0000313" key="11">
    <source>
        <dbReference type="Proteomes" id="UP000809243"/>
    </source>
</evidence>
<dbReference type="GO" id="GO:0005737">
    <property type="term" value="C:cytoplasm"/>
    <property type="evidence" value="ECO:0007669"/>
    <property type="project" value="UniProtKB-SubCell"/>
</dbReference>
<comment type="similarity">
    <text evidence="2 9">Belongs to the methyltransferase superfamily. L-isoaspartyl/D-aspartyl protein methyltransferase family.</text>
</comment>
<name>A0A939C7L1_9ARCH</name>
<dbReference type="GO" id="GO:0032259">
    <property type="term" value="P:methylation"/>
    <property type="evidence" value="ECO:0007669"/>
    <property type="project" value="UniProtKB-KW"/>
</dbReference>
<feature type="active site" evidence="9">
    <location>
        <position position="64"/>
    </location>
</feature>
<evidence type="ECO:0000256" key="7">
    <source>
        <dbReference type="ARBA" id="ARBA00025330"/>
    </source>
</evidence>
<comment type="catalytic activity">
    <reaction evidence="8 9">
        <text>[protein]-L-isoaspartate + S-adenosyl-L-methionine = [protein]-L-isoaspartate alpha-methyl ester + S-adenosyl-L-homocysteine</text>
        <dbReference type="Rhea" id="RHEA:12705"/>
        <dbReference type="Rhea" id="RHEA-COMP:12143"/>
        <dbReference type="Rhea" id="RHEA-COMP:12144"/>
        <dbReference type="ChEBI" id="CHEBI:57856"/>
        <dbReference type="ChEBI" id="CHEBI:59789"/>
        <dbReference type="ChEBI" id="CHEBI:90596"/>
        <dbReference type="ChEBI" id="CHEBI:90598"/>
        <dbReference type="EC" id="2.1.1.77"/>
    </reaction>
</comment>
<dbReference type="GO" id="GO:0030091">
    <property type="term" value="P:protein repair"/>
    <property type="evidence" value="ECO:0007669"/>
    <property type="project" value="UniProtKB-UniRule"/>
</dbReference>
<evidence type="ECO:0000256" key="1">
    <source>
        <dbReference type="ARBA" id="ARBA00004496"/>
    </source>
</evidence>
<accession>A0A939C7L1</accession>
<dbReference type="Gene3D" id="3.40.50.150">
    <property type="entry name" value="Vaccinia Virus protein VP39"/>
    <property type="match status" value="1"/>
</dbReference>
<proteinExistence type="inferred from homology"/>
<dbReference type="SUPFAM" id="SSF53335">
    <property type="entry name" value="S-adenosyl-L-methionine-dependent methyltransferases"/>
    <property type="match status" value="1"/>
</dbReference>
<evidence type="ECO:0000256" key="5">
    <source>
        <dbReference type="ARBA" id="ARBA00022679"/>
    </source>
</evidence>
<evidence type="ECO:0000313" key="10">
    <source>
        <dbReference type="EMBL" id="MBN2067774.1"/>
    </source>
</evidence>
<dbReference type="HAMAP" id="MF_00090">
    <property type="entry name" value="PIMT"/>
    <property type="match status" value="1"/>
</dbReference>
<dbReference type="PANTHER" id="PTHR11579">
    <property type="entry name" value="PROTEIN-L-ISOASPARTATE O-METHYLTRANSFERASE"/>
    <property type="match status" value="1"/>
</dbReference>
<sequence>MSSFDFEGKRIQLVEEMKLNGSIRGKAVEKAFLAVPREKFFPNEILGEAYIDHAFPIGKGQTISQPSTIAVMLEMLQVEDGNKVLEVGAGSGYVAALLSELAGKTGAVFGLELLHELHMQAAKTLAMLGYENIFLKCGDGTLGWRQQAPFDRILVSAASSSFAKPLASQLSSSGCAVAPIGNNFSQEMVLFGKRGRKIFEKARSGLFAFVPLKGKHGQEK</sequence>
<comment type="function">
    <text evidence="7 9">Catalyzes the methyl esterification of L-isoaspartyl residues in peptides and proteins that result from spontaneous decomposition of normal L-aspartyl and L-asparaginyl residues. It plays a role in the repair and/or degradation of damaged proteins.</text>
</comment>
<dbReference type="InterPro" id="IPR029063">
    <property type="entry name" value="SAM-dependent_MTases_sf"/>
</dbReference>
<keyword evidence="5 9" id="KW-0808">Transferase</keyword>
<keyword evidence="4 9" id="KW-0489">Methyltransferase</keyword>
<dbReference type="Pfam" id="PF01135">
    <property type="entry name" value="PCMT"/>
    <property type="match status" value="1"/>
</dbReference>
<dbReference type="PROSITE" id="PS01279">
    <property type="entry name" value="PCMT"/>
    <property type="match status" value="1"/>
</dbReference>
<evidence type="ECO:0000256" key="6">
    <source>
        <dbReference type="ARBA" id="ARBA00022691"/>
    </source>
</evidence>
<keyword evidence="6 9" id="KW-0949">S-adenosyl-L-methionine</keyword>
<dbReference type="NCBIfam" id="TIGR00080">
    <property type="entry name" value="pimt"/>
    <property type="match status" value="1"/>
</dbReference>
<gene>
    <name evidence="9" type="primary">pcm</name>
    <name evidence="10" type="ORF">JW744_04865</name>
</gene>
<evidence type="ECO:0000256" key="9">
    <source>
        <dbReference type="HAMAP-Rule" id="MF_00090"/>
    </source>
</evidence>
<dbReference type="Proteomes" id="UP000809243">
    <property type="component" value="Unassembled WGS sequence"/>
</dbReference>
<dbReference type="CDD" id="cd02440">
    <property type="entry name" value="AdoMet_MTases"/>
    <property type="match status" value="1"/>
</dbReference>
<comment type="subcellular location">
    <subcellularLocation>
        <location evidence="1 9">Cytoplasm</location>
    </subcellularLocation>
</comment>
<dbReference type="InterPro" id="IPR000682">
    <property type="entry name" value="PCMT"/>
</dbReference>
<keyword evidence="3 9" id="KW-0963">Cytoplasm</keyword>